<dbReference type="PANTHER" id="PTHR30613:SF1">
    <property type="entry name" value="DUF1479 DOMAIN PROTEIN (AFU_ORTHOLOGUE AFUA_5G09280)"/>
    <property type="match status" value="1"/>
</dbReference>
<feature type="transmembrane region" description="Helical" evidence="2">
    <location>
        <begin position="410"/>
        <end position="429"/>
    </location>
</feature>
<dbReference type="Gene3D" id="1.20.1250.20">
    <property type="entry name" value="MFS general substrate transporter like domains"/>
    <property type="match status" value="1"/>
</dbReference>
<protein>
    <recommendedName>
        <fullName evidence="3">Major facilitator superfamily (MFS) profile domain-containing protein</fullName>
    </recommendedName>
</protein>
<organism evidence="4">
    <name type="scientific">Psilocybe cubensis</name>
    <name type="common">Psychedelic mushroom</name>
    <name type="synonym">Stropharia cubensis</name>
    <dbReference type="NCBI Taxonomy" id="181762"/>
    <lineage>
        <taxon>Eukaryota</taxon>
        <taxon>Fungi</taxon>
        <taxon>Dikarya</taxon>
        <taxon>Basidiomycota</taxon>
        <taxon>Agaricomycotina</taxon>
        <taxon>Agaricomycetes</taxon>
        <taxon>Agaricomycetidae</taxon>
        <taxon>Agaricales</taxon>
        <taxon>Agaricineae</taxon>
        <taxon>Strophariaceae</taxon>
        <taxon>Psilocybe</taxon>
    </lineage>
</organism>
<feature type="transmembrane region" description="Helical" evidence="2">
    <location>
        <begin position="291"/>
        <end position="310"/>
    </location>
</feature>
<accession>A0A8H7Y8P6</accession>
<evidence type="ECO:0000259" key="3">
    <source>
        <dbReference type="PROSITE" id="PS50850"/>
    </source>
</evidence>
<dbReference type="InterPro" id="IPR036259">
    <property type="entry name" value="MFS_trans_sf"/>
</dbReference>
<dbReference type="PANTHER" id="PTHR30613">
    <property type="entry name" value="UNCHARACTERIZED PROTEIN YBIU-RELATED"/>
    <property type="match status" value="1"/>
</dbReference>
<dbReference type="EMBL" id="JAFIQS010000002">
    <property type="protein sequence ID" value="KAG5173173.1"/>
    <property type="molecule type" value="Genomic_DNA"/>
</dbReference>
<feature type="transmembrane region" description="Helical" evidence="2">
    <location>
        <begin position="80"/>
        <end position="101"/>
    </location>
</feature>
<dbReference type="InterPro" id="IPR010856">
    <property type="entry name" value="Gig2-like"/>
</dbReference>
<comment type="subcellular location">
    <subcellularLocation>
        <location evidence="1">Membrane</location>
        <topology evidence="1">Multi-pass membrane protein</topology>
    </subcellularLocation>
</comment>
<dbReference type="AlphaFoldDB" id="A0A8H7Y8P6"/>
<dbReference type="Pfam" id="PF07690">
    <property type="entry name" value="MFS_1"/>
    <property type="match status" value="1"/>
</dbReference>
<feature type="domain" description="Major facilitator superfamily (MFS) profile" evidence="3">
    <location>
        <begin position="47"/>
        <end position="433"/>
    </location>
</feature>
<feature type="transmembrane region" description="Helical" evidence="2">
    <location>
        <begin position="257"/>
        <end position="279"/>
    </location>
</feature>
<evidence type="ECO:0000256" key="2">
    <source>
        <dbReference type="SAM" id="Phobius"/>
    </source>
</evidence>
<dbReference type="Pfam" id="PF07350">
    <property type="entry name" value="Gig2-like"/>
    <property type="match status" value="1"/>
</dbReference>
<feature type="transmembrane region" description="Helical" evidence="2">
    <location>
        <begin position="132"/>
        <end position="150"/>
    </location>
</feature>
<dbReference type="FunFam" id="1.20.1250.20:FF:000286">
    <property type="entry name" value="MFS efflux transporter"/>
    <property type="match status" value="1"/>
</dbReference>
<comment type="caution">
    <text evidence="4">The sequence shown here is derived from an EMBL/GenBank/DDBJ whole genome shotgun (WGS) entry which is preliminary data.</text>
</comment>
<dbReference type="GO" id="GO:0016020">
    <property type="term" value="C:membrane"/>
    <property type="evidence" value="ECO:0007669"/>
    <property type="project" value="UniProtKB-SubCell"/>
</dbReference>
<dbReference type="InterPro" id="IPR011701">
    <property type="entry name" value="MFS"/>
</dbReference>
<keyword evidence="2" id="KW-1133">Transmembrane helix</keyword>
<dbReference type="SUPFAM" id="SSF51197">
    <property type="entry name" value="Clavaminate synthase-like"/>
    <property type="match status" value="1"/>
</dbReference>
<dbReference type="InterPro" id="IPR027443">
    <property type="entry name" value="IPNS-like_sf"/>
</dbReference>
<keyword evidence="2" id="KW-0472">Membrane</keyword>
<dbReference type="SUPFAM" id="SSF103473">
    <property type="entry name" value="MFS general substrate transporter"/>
    <property type="match status" value="1"/>
</dbReference>
<sequence>MSIGPNEMLPHYNEDNVEAIPLIDSHTDEVLTERPISKSEERVGRIQFLALCFSLFMVGWNDGSIGPLLPRIMQVYNVSYGHLSFIFVVNCVGVVLGALANMPLSDRFGYGKIIVLGSFFQSITFLTQSIALSFPIFVLCFFISGIGIAIQDAQCNGYIALVKHEGELKMGFLQAAYGLGALIAPLSATRFSQMTHWTFHYLVSFLFSALNMIFLSVIFRFREQDDCLRESGEVVPETVKTDNGSTKYAQMLRLRAVHLLALYLILYIGVEVTIGGWIVTYMIDVRGGTPSSGYVATGFFGGLTIGRIALIGVNHKLGEVRAIYIYTTVVIVFQLVVWLIPSIITDSIAVCLIGVFLGPLYPIVMRHAAYIIPRALVTGSIGWIAACGAAGSALLPFLTGKLAENFGIASIEPFLLVMMILMGMVWSVVPTRPGGDAEKKFMMTAAASTRAPKAEGSIADIFTSLTGEEHNALPQRFSQLKKELWKDSLIESWKGVLGSLPQHIKEIEEKGSEIIPKINYADLERGLSKEQIDNIKKVGVVIVKGGVPSDQALRWKQNIKDYAATNGDRVTGFPSDNIQVFEIYNSVAQTQARTHPALIKTQKFLLSLWHTSDPQTEVSLNTPISYFDRLRIRQPGDAKFTLGPHIDGGSVERWEDLGLRKVFGKILEGGEAWKAHDPFDVTPRIGAKQDMYHAPNACSIFRAWQGWTSLSSTGPGEGTLRVLPMLSLASAYTILRPFFRPLNPSSPSLHFDDWVPDLENPTFPGSSIGKTQELNEKTHPHLQLGKTMVSIPRVEPGDQVYWHCDVVHAVEGQHGGLGDSSVFYIPAVPLTVHNASYLRDQRLNFLAGLPPPDFPGGQGESQFVGRASAADIPSNDEARRLYGMQAVVPKEGLSKDLAEKVNMFFS</sequence>
<feature type="transmembrane region" description="Helical" evidence="2">
    <location>
        <begin position="347"/>
        <end position="364"/>
    </location>
</feature>
<dbReference type="OrthoDB" id="8249012at2759"/>
<feature type="transmembrane region" description="Helical" evidence="2">
    <location>
        <begin position="171"/>
        <end position="191"/>
    </location>
</feature>
<dbReference type="PROSITE" id="PS50850">
    <property type="entry name" value="MFS"/>
    <property type="match status" value="1"/>
</dbReference>
<evidence type="ECO:0000313" key="4">
    <source>
        <dbReference type="EMBL" id="KAG5173173.1"/>
    </source>
</evidence>
<keyword evidence="2" id="KW-0812">Transmembrane</keyword>
<gene>
    <name evidence="4" type="ORF">JR316_002683</name>
</gene>
<dbReference type="InterPro" id="IPR020846">
    <property type="entry name" value="MFS_dom"/>
</dbReference>
<evidence type="ECO:0000256" key="1">
    <source>
        <dbReference type="ARBA" id="ARBA00004141"/>
    </source>
</evidence>
<proteinExistence type="predicted"/>
<feature type="transmembrane region" description="Helical" evidence="2">
    <location>
        <begin position="197"/>
        <end position="219"/>
    </location>
</feature>
<name>A0A8H7Y8P6_PSICU</name>
<dbReference type="GO" id="GO:0022857">
    <property type="term" value="F:transmembrane transporter activity"/>
    <property type="evidence" value="ECO:0007669"/>
    <property type="project" value="InterPro"/>
</dbReference>
<reference evidence="4" key="1">
    <citation type="submission" date="2021-02" db="EMBL/GenBank/DDBJ databases">
        <title>Psilocybe cubensis genome.</title>
        <authorList>
            <person name="Mckernan K.J."/>
            <person name="Crawford S."/>
            <person name="Trippe A."/>
            <person name="Kane L.T."/>
            <person name="Mclaughlin S."/>
        </authorList>
    </citation>
    <scope>NUCLEOTIDE SEQUENCE [LARGE SCALE GENOMIC DNA]</scope>
    <source>
        <strain evidence="4">MGC-MH-2018</strain>
    </source>
</reference>
<dbReference type="Gene3D" id="2.60.120.330">
    <property type="entry name" value="B-lactam Antibiotic, Isopenicillin N Synthase, Chain"/>
    <property type="match status" value="1"/>
</dbReference>
<feature type="transmembrane region" description="Helical" evidence="2">
    <location>
        <begin position="322"/>
        <end position="341"/>
    </location>
</feature>
<feature type="transmembrane region" description="Helical" evidence="2">
    <location>
        <begin position="376"/>
        <end position="398"/>
    </location>
</feature>